<sequence>MTNRILLLLILVGCISITEATGQKSSEAYPLTATQDTLVSQIAKDGTVKGQYVSRIAFTPQQYIRFDSLRRISSLQEMMSLANHPSAAVRIYVFNFLLDNKDWERALQVLQTNYKDETAFYHLYGCIGWVHTVGYFMGLNLKLRLQKENVVLDNKSQKVFESILAKLPSYDKEEKIAKRQMKKVMAQADKVDGILN</sequence>
<reference evidence="2 3" key="1">
    <citation type="submission" date="2020-11" db="EMBL/GenBank/DDBJ databases">
        <authorList>
            <person name="Kim M.K."/>
        </authorList>
    </citation>
    <scope>NUCLEOTIDE SEQUENCE [LARGE SCALE GENOMIC DNA]</scope>
    <source>
        <strain evidence="2 3">BT662</strain>
    </source>
</reference>
<comment type="caution">
    <text evidence="2">The sequence shown here is derived from an EMBL/GenBank/DDBJ whole genome shotgun (WGS) entry which is preliminary data.</text>
</comment>
<dbReference type="RefSeq" id="WP_196293763.1">
    <property type="nucleotide sequence ID" value="NZ_JADQDM010000007.1"/>
</dbReference>
<feature type="signal peptide" evidence="1">
    <location>
        <begin position="1"/>
        <end position="20"/>
    </location>
</feature>
<keyword evidence="3" id="KW-1185">Reference proteome</keyword>
<keyword evidence="1" id="KW-0732">Signal</keyword>
<dbReference type="EMBL" id="JADQDM010000007">
    <property type="protein sequence ID" value="MBF9222317.1"/>
    <property type="molecule type" value="Genomic_DNA"/>
</dbReference>
<proteinExistence type="predicted"/>
<accession>A0ABS0I6Y4</accession>
<name>A0ABS0I6Y4_9BACT</name>
<evidence type="ECO:0000256" key="1">
    <source>
        <dbReference type="SAM" id="SignalP"/>
    </source>
</evidence>
<evidence type="ECO:0008006" key="4">
    <source>
        <dbReference type="Google" id="ProtNLM"/>
    </source>
</evidence>
<feature type="chain" id="PRO_5046267129" description="Tetratricopeptide repeat protein" evidence="1">
    <location>
        <begin position="21"/>
        <end position="196"/>
    </location>
</feature>
<evidence type="ECO:0000313" key="3">
    <source>
        <dbReference type="Proteomes" id="UP000618931"/>
    </source>
</evidence>
<dbReference type="Proteomes" id="UP000618931">
    <property type="component" value="Unassembled WGS sequence"/>
</dbReference>
<evidence type="ECO:0000313" key="2">
    <source>
        <dbReference type="EMBL" id="MBF9222317.1"/>
    </source>
</evidence>
<protein>
    <recommendedName>
        <fullName evidence="4">Tetratricopeptide repeat protein</fullName>
    </recommendedName>
</protein>
<gene>
    <name evidence="2" type="ORF">I2H31_14520</name>
</gene>
<organism evidence="2 3">
    <name type="scientific">Hymenobacter ruricola</name>
    <dbReference type="NCBI Taxonomy" id="2791023"/>
    <lineage>
        <taxon>Bacteria</taxon>
        <taxon>Pseudomonadati</taxon>
        <taxon>Bacteroidota</taxon>
        <taxon>Cytophagia</taxon>
        <taxon>Cytophagales</taxon>
        <taxon>Hymenobacteraceae</taxon>
        <taxon>Hymenobacter</taxon>
    </lineage>
</organism>